<sequence length="1022" mass="114887">MKRCLTARQLIFLMLVTLMFLLVIGQGRVYAGGNQEDPLATVDTLIQERKYNEAILLLTQFIKNNPDRFDDAQRRLQRIVKLREEYNKIADELLNVLVTDPTNDERKLAMIRQLEGLEAAPNRAAREFILKTKETALFTYNRAQFDKIMAEGRTLIDKGDYVAAAKRYTDGFSLYREEFYQAGYGDIIMNNVNHGLKDIQDNLVTYATLQPELQRRIDTFINLTKNISFTTDFETLIATYGELEALLLQYAGMRNRITAVGRGFESQFALLQSADANLGDSSFLPFAFRFILGRKTEIQPEGIVGAMDTFWVKGVSGLETAMVQSLNGLYAGYNEQYKENPLAMQDSKVEKIRQYGDFALRVISIWSPVAVKELQDQVTSYGKTIAVSKTPLYLSVQALLENTNTLSDYYKVLKEFLALTEQQKNFFDAWQAGKASQELTVTGLLNTRGNLITLRNTLTTYKNEAAKRLQTYTGYKEKGLNLDSSFAQIQLGIENLEFLEQRLNDQELVLVSQRYTVENAGIRIAFNARSGAFEKALSLLQGVQVTSQGGSGYLAKYPKESLPLFNDLDRQLSTDIQRVRALLTTYTAEAGVIKNDPGIQALQNETADLLQKLEALHTQVRSNSAIAQQQSALADSLKLEGDRRYQEAQTALKNLNFDLARQRLQQSGERYDASLAVQDSQELRNLRDQRLLSLAAEISKIENETVVRDVRRLITEAKKAYFSGDFTKAEDTLLQAQNRWKTTNVDDEPEVAYWLTLARSALSIKTGRTIPVTAPLYPEMSQLLSAAQRAFENGKALLAAKKRTEALEQFDIARKKIQEVRILFPLNQEAGLLELQIDQLIDPAAFAANFRDRLSAAQAKLAAQPQEGYAELQDLYTINPNYPGLKAIIERAEIQLGLRLPPPDPKAIARSNELVAAAKRIIDANTRSQFPVALAQLNEALKLNPNNEQAVALKDRIQTDVGGQATVVLSSAAEREYQRAVQELQNGNTIVALAIVEQLLQDPKNKNSTKLVELQKRIQSRL</sequence>
<dbReference type="Gene3D" id="1.25.40.10">
    <property type="entry name" value="Tetratricopeptide repeat domain"/>
    <property type="match status" value="1"/>
</dbReference>
<organism evidence="1">
    <name type="scientific">Gracilinema caldarium</name>
    <dbReference type="NCBI Taxonomy" id="215591"/>
    <lineage>
        <taxon>Bacteria</taxon>
        <taxon>Pseudomonadati</taxon>
        <taxon>Spirochaetota</taxon>
        <taxon>Spirochaetia</taxon>
        <taxon>Spirochaetales</taxon>
        <taxon>Breznakiellaceae</taxon>
        <taxon>Gracilinema</taxon>
    </lineage>
</organism>
<evidence type="ECO:0008006" key="2">
    <source>
        <dbReference type="Google" id="ProtNLM"/>
    </source>
</evidence>
<gene>
    <name evidence="1" type="ORF">ENS59_01870</name>
</gene>
<comment type="caution">
    <text evidence="1">The sequence shown here is derived from an EMBL/GenBank/DDBJ whole genome shotgun (WGS) entry which is preliminary data.</text>
</comment>
<reference evidence="1" key="1">
    <citation type="journal article" date="2020" name="mSystems">
        <title>Genome- and Community-Level Interaction Insights into Carbon Utilization and Element Cycling Functions of Hydrothermarchaeota in Hydrothermal Sediment.</title>
        <authorList>
            <person name="Zhou Z."/>
            <person name="Liu Y."/>
            <person name="Xu W."/>
            <person name="Pan J."/>
            <person name="Luo Z.H."/>
            <person name="Li M."/>
        </authorList>
    </citation>
    <scope>NUCLEOTIDE SEQUENCE [LARGE SCALE GENOMIC DNA]</scope>
    <source>
        <strain evidence="1">SpSt-503</strain>
    </source>
</reference>
<dbReference type="AlphaFoldDB" id="A0A7C3EJ57"/>
<dbReference type="EMBL" id="DSVL01000058">
    <property type="protein sequence ID" value="HFH28249.1"/>
    <property type="molecule type" value="Genomic_DNA"/>
</dbReference>
<evidence type="ECO:0000313" key="1">
    <source>
        <dbReference type="EMBL" id="HFH28249.1"/>
    </source>
</evidence>
<dbReference type="InterPro" id="IPR011990">
    <property type="entry name" value="TPR-like_helical_dom_sf"/>
</dbReference>
<name>A0A7C3EJ57_9SPIR</name>
<protein>
    <recommendedName>
        <fullName evidence="2">Tetratricopeptide repeat protein</fullName>
    </recommendedName>
</protein>
<accession>A0A7C3EJ57</accession>
<proteinExistence type="predicted"/>